<evidence type="ECO:0000313" key="1">
    <source>
        <dbReference type="EMBL" id="CAI2168726.1"/>
    </source>
</evidence>
<reference evidence="1" key="1">
    <citation type="submission" date="2022-08" db="EMBL/GenBank/DDBJ databases">
        <authorList>
            <person name="Kallberg Y."/>
            <person name="Tangrot J."/>
            <person name="Rosling A."/>
        </authorList>
    </citation>
    <scope>NUCLEOTIDE SEQUENCE</scope>
    <source>
        <strain evidence="1">Wild A</strain>
    </source>
</reference>
<comment type="caution">
    <text evidence="1">The sequence shown here is derived from an EMBL/GenBank/DDBJ whole genome shotgun (WGS) entry which is preliminary data.</text>
</comment>
<proteinExistence type="predicted"/>
<sequence length="71" mass="7666">MLTLIEECAGYTVWIHNKVVAGTASEAAATHEDERDIFDWPSNDAIAQKSAIAHKGAITAMLIPIVTVKDD</sequence>
<accession>A0A9W4WWG6</accession>
<organism evidence="1 2">
    <name type="scientific">Funneliformis geosporum</name>
    <dbReference type="NCBI Taxonomy" id="1117311"/>
    <lineage>
        <taxon>Eukaryota</taxon>
        <taxon>Fungi</taxon>
        <taxon>Fungi incertae sedis</taxon>
        <taxon>Mucoromycota</taxon>
        <taxon>Glomeromycotina</taxon>
        <taxon>Glomeromycetes</taxon>
        <taxon>Glomerales</taxon>
        <taxon>Glomeraceae</taxon>
        <taxon>Funneliformis</taxon>
    </lineage>
</organism>
<dbReference type="AlphaFoldDB" id="A0A9W4WWG6"/>
<protein>
    <submittedName>
        <fullName evidence="1">7767_t:CDS:1</fullName>
    </submittedName>
</protein>
<name>A0A9W4WWG6_9GLOM</name>
<dbReference type="Proteomes" id="UP001153678">
    <property type="component" value="Unassembled WGS sequence"/>
</dbReference>
<dbReference type="EMBL" id="CAMKVN010000514">
    <property type="protein sequence ID" value="CAI2168726.1"/>
    <property type="molecule type" value="Genomic_DNA"/>
</dbReference>
<dbReference type="OrthoDB" id="10270307at2759"/>
<evidence type="ECO:0000313" key="2">
    <source>
        <dbReference type="Proteomes" id="UP001153678"/>
    </source>
</evidence>
<keyword evidence="2" id="KW-1185">Reference proteome</keyword>
<gene>
    <name evidence="1" type="ORF">FWILDA_LOCUS3727</name>
</gene>